<name>A0A6A6J371_9PLEO</name>
<dbReference type="Proteomes" id="UP000800094">
    <property type="component" value="Unassembled WGS sequence"/>
</dbReference>
<protein>
    <submittedName>
        <fullName evidence="1">Uncharacterized protein</fullName>
    </submittedName>
</protein>
<accession>A0A6A6J371</accession>
<keyword evidence="2" id="KW-1185">Reference proteome</keyword>
<evidence type="ECO:0000313" key="2">
    <source>
        <dbReference type="Proteomes" id="UP000800094"/>
    </source>
</evidence>
<reference evidence="1" key="1">
    <citation type="journal article" date="2020" name="Stud. Mycol.">
        <title>101 Dothideomycetes genomes: a test case for predicting lifestyles and emergence of pathogens.</title>
        <authorList>
            <person name="Haridas S."/>
            <person name="Albert R."/>
            <person name="Binder M."/>
            <person name="Bloem J."/>
            <person name="Labutti K."/>
            <person name="Salamov A."/>
            <person name="Andreopoulos B."/>
            <person name="Baker S."/>
            <person name="Barry K."/>
            <person name="Bills G."/>
            <person name="Bluhm B."/>
            <person name="Cannon C."/>
            <person name="Castanera R."/>
            <person name="Culley D."/>
            <person name="Daum C."/>
            <person name="Ezra D."/>
            <person name="Gonzalez J."/>
            <person name="Henrissat B."/>
            <person name="Kuo A."/>
            <person name="Liang C."/>
            <person name="Lipzen A."/>
            <person name="Lutzoni F."/>
            <person name="Magnuson J."/>
            <person name="Mondo S."/>
            <person name="Nolan M."/>
            <person name="Ohm R."/>
            <person name="Pangilinan J."/>
            <person name="Park H.-J."/>
            <person name="Ramirez L."/>
            <person name="Alfaro M."/>
            <person name="Sun H."/>
            <person name="Tritt A."/>
            <person name="Yoshinaga Y."/>
            <person name="Zwiers L.-H."/>
            <person name="Turgeon B."/>
            <person name="Goodwin S."/>
            <person name="Spatafora J."/>
            <person name="Crous P."/>
            <person name="Grigoriev I."/>
        </authorList>
    </citation>
    <scope>NUCLEOTIDE SEQUENCE</scope>
    <source>
        <strain evidence="1">CBS 122368</strain>
    </source>
</reference>
<proteinExistence type="predicted"/>
<dbReference type="RefSeq" id="XP_033690917.1">
    <property type="nucleotide sequence ID" value="XM_033819462.1"/>
</dbReference>
<dbReference type="AlphaFoldDB" id="A0A6A6J371"/>
<sequence length="167" mass="18319">MCACMLARLSNPQETLLTKANRLRNPPSPLLPRRQGAVRSTLIVMKGIEMAGGRGHKRVILLRIPNHLLFSLHSISDGVRIPFLGAGRPSSLTSKECGPIPAVALQVAETVSRTSQGHIGMNCSDYSCFYHGNDGGRRKRRALHSSISLLSSDRLDILRWRGSRKAV</sequence>
<dbReference type="EMBL" id="ML987189">
    <property type="protein sequence ID" value="KAF2255913.1"/>
    <property type="molecule type" value="Genomic_DNA"/>
</dbReference>
<organism evidence="1 2">
    <name type="scientific">Trematosphaeria pertusa</name>
    <dbReference type="NCBI Taxonomy" id="390896"/>
    <lineage>
        <taxon>Eukaryota</taxon>
        <taxon>Fungi</taxon>
        <taxon>Dikarya</taxon>
        <taxon>Ascomycota</taxon>
        <taxon>Pezizomycotina</taxon>
        <taxon>Dothideomycetes</taxon>
        <taxon>Pleosporomycetidae</taxon>
        <taxon>Pleosporales</taxon>
        <taxon>Massarineae</taxon>
        <taxon>Trematosphaeriaceae</taxon>
        <taxon>Trematosphaeria</taxon>
    </lineage>
</organism>
<dbReference type="GeneID" id="54572792"/>
<gene>
    <name evidence="1" type="ORF">BU26DRAFT_11692</name>
</gene>
<evidence type="ECO:0000313" key="1">
    <source>
        <dbReference type="EMBL" id="KAF2255913.1"/>
    </source>
</evidence>